<comment type="caution">
    <text evidence="1">The sequence shown here is derived from an EMBL/GenBank/DDBJ whole genome shotgun (WGS) entry which is preliminary data.</text>
</comment>
<accession>A0A814BR42</accession>
<organism evidence="1 2">
    <name type="scientific">Brachionus calyciflorus</name>
    <dbReference type="NCBI Taxonomy" id="104777"/>
    <lineage>
        <taxon>Eukaryota</taxon>
        <taxon>Metazoa</taxon>
        <taxon>Spiralia</taxon>
        <taxon>Gnathifera</taxon>
        <taxon>Rotifera</taxon>
        <taxon>Eurotatoria</taxon>
        <taxon>Monogononta</taxon>
        <taxon>Pseudotrocha</taxon>
        <taxon>Ploima</taxon>
        <taxon>Brachionidae</taxon>
        <taxon>Brachionus</taxon>
    </lineage>
</organism>
<gene>
    <name evidence="1" type="ORF">OXX778_LOCUS12971</name>
</gene>
<name>A0A814BR42_9BILA</name>
<reference evidence="1" key="1">
    <citation type="submission" date="2021-02" db="EMBL/GenBank/DDBJ databases">
        <authorList>
            <person name="Nowell W R."/>
        </authorList>
    </citation>
    <scope>NUCLEOTIDE SEQUENCE</scope>
    <source>
        <strain evidence="1">Ploen Becks lab</strain>
    </source>
</reference>
<evidence type="ECO:0000313" key="2">
    <source>
        <dbReference type="Proteomes" id="UP000663879"/>
    </source>
</evidence>
<dbReference type="Proteomes" id="UP000663879">
    <property type="component" value="Unassembled WGS sequence"/>
</dbReference>
<protein>
    <submittedName>
        <fullName evidence="1">Uncharacterized protein</fullName>
    </submittedName>
</protein>
<dbReference type="EMBL" id="CAJNOC010002424">
    <property type="protein sequence ID" value="CAF0932227.1"/>
    <property type="molecule type" value="Genomic_DNA"/>
</dbReference>
<evidence type="ECO:0000313" key="1">
    <source>
        <dbReference type="EMBL" id="CAF0932227.1"/>
    </source>
</evidence>
<proteinExistence type="predicted"/>
<keyword evidence="2" id="KW-1185">Reference proteome</keyword>
<dbReference type="OrthoDB" id="10192197at2759"/>
<dbReference type="AlphaFoldDB" id="A0A814BR42"/>
<sequence>MPILNHAKDLRNQFLSHDNNSGVCMILCGGSGRCKSTINRIIASSLGEYATWPGSQWIQKDNLKFDTAARQGINTIIVEEMHWIDIQHRIILDKTLNSIKEQLTGAGMDMDYLLISINETEYVNYRTLSHLIRSKPEYKRRFILINIDDDKYSDIVECRNRANENWQDNYIHMEWLAGKAIKNPDVMAELNQLDLERSLREEEVQNLVAFLDANPNIFDIDFDPNSIKHKILK</sequence>